<name>A0ABY5ZCL6_9ACTN</name>
<dbReference type="EMBL" id="CP073721">
    <property type="protein sequence ID" value="UWZ39845.1"/>
    <property type="molecule type" value="Genomic_DNA"/>
</dbReference>
<accession>A0ABY5ZCL6</accession>
<proteinExistence type="predicted"/>
<organism evidence="1 2">
    <name type="scientific">Dactylosporangium roseum</name>
    <dbReference type="NCBI Taxonomy" id="47989"/>
    <lineage>
        <taxon>Bacteria</taxon>
        <taxon>Bacillati</taxon>
        <taxon>Actinomycetota</taxon>
        <taxon>Actinomycetes</taxon>
        <taxon>Micromonosporales</taxon>
        <taxon>Micromonosporaceae</taxon>
        <taxon>Dactylosporangium</taxon>
    </lineage>
</organism>
<reference evidence="1" key="1">
    <citation type="submission" date="2021-04" db="EMBL/GenBank/DDBJ databases">
        <title>Biosynthetic gene clusters of Dactylosporangioum roseum.</title>
        <authorList>
            <person name="Hartkoorn R.C."/>
            <person name="Beaudoing E."/>
            <person name="Hot D."/>
            <person name="Moureu S."/>
        </authorList>
    </citation>
    <scope>NUCLEOTIDE SEQUENCE</scope>
    <source>
        <strain evidence="1">NRRL B-16295</strain>
    </source>
</reference>
<dbReference type="Proteomes" id="UP001058271">
    <property type="component" value="Chromosome"/>
</dbReference>
<keyword evidence="2" id="KW-1185">Reference proteome</keyword>
<evidence type="ECO:0000313" key="1">
    <source>
        <dbReference type="EMBL" id="UWZ39845.1"/>
    </source>
</evidence>
<sequence length="87" mass="9449">MAWLISGGIVLFALVLLVIVAAKAAGSLRRFGIAAASLQRRLLDGQHRVEPHLAQLQSTVEAIRPRLLDLQDKALVLQARRGAEENS</sequence>
<evidence type="ECO:0008006" key="3">
    <source>
        <dbReference type="Google" id="ProtNLM"/>
    </source>
</evidence>
<dbReference type="RefSeq" id="WP_260729278.1">
    <property type="nucleotide sequence ID" value="NZ_BAAABS010000038.1"/>
</dbReference>
<protein>
    <recommendedName>
        <fullName evidence="3">Secreted protein</fullName>
    </recommendedName>
</protein>
<evidence type="ECO:0000313" key="2">
    <source>
        <dbReference type="Proteomes" id="UP001058271"/>
    </source>
</evidence>
<gene>
    <name evidence="1" type="ORF">Drose_17470</name>
</gene>